<gene>
    <name evidence="2" type="ORF">KJ970_09810</name>
</gene>
<comment type="caution">
    <text evidence="2">The sequence shown here is derived from an EMBL/GenBank/DDBJ whole genome shotgun (WGS) entry which is preliminary data.</text>
</comment>
<keyword evidence="1" id="KW-0472">Membrane</keyword>
<organism evidence="2 3">
    <name type="scientific">Eiseniibacteriota bacterium</name>
    <dbReference type="NCBI Taxonomy" id="2212470"/>
    <lineage>
        <taxon>Bacteria</taxon>
        <taxon>Candidatus Eiseniibacteriota</taxon>
    </lineage>
</organism>
<accession>A0A948RX84</accession>
<proteinExistence type="predicted"/>
<keyword evidence="1" id="KW-1133">Transmembrane helix</keyword>
<sequence>MAEVKKDWIYKLGRLDRRIIFFLIFLAVALPLLLNLVLPVHTSPIVDRLFDKIESLPPGSKVLLSLDYGPATAPENQPMAESMARHALERDLKLYIMSLWATGPGQAVLLIDMLGREFPDKVQGEDWVNIGYKAGNQGLINAILLDMKAMYTTDVNGTSVDDIPMMADVENLTDMHLIAGIGSGFPGLKEWVQFAGDRGDIPVGGGVTAVEAPLLYPYYPSQLLGLMGGLQGAAEYEAALIRTYPKFKETAVNAVELMGPQAVAHTVIVLFVLIGNITFFIERRRERKI</sequence>
<evidence type="ECO:0000313" key="3">
    <source>
        <dbReference type="Proteomes" id="UP000777784"/>
    </source>
</evidence>
<protein>
    <submittedName>
        <fullName evidence="2">Uncharacterized protein</fullName>
    </submittedName>
</protein>
<dbReference type="Proteomes" id="UP000777784">
    <property type="component" value="Unassembled WGS sequence"/>
</dbReference>
<evidence type="ECO:0000313" key="2">
    <source>
        <dbReference type="EMBL" id="MBU2691213.1"/>
    </source>
</evidence>
<dbReference type="EMBL" id="JAHJDP010000048">
    <property type="protein sequence ID" value="MBU2691213.1"/>
    <property type="molecule type" value="Genomic_DNA"/>
</dbReference>
<keyword evidence="1" id="KW-0812">Transmembrane</keyword>
<evidence type="ECO:0000256" key="1">
    <source>
        <dbReference type="SAM" id="Phobius"/>
    </source>
</evidence>
<dbReference type="AlphaFoldDB" id="A0A948RX84"/>
<feature type="transmembrane region" description="Helical" evidence="1">
    <location>
        <begin position="262"/>
        <end position="281"/>
    </location>
</feature>
<name>A0A948RX84_UNCEI</name>
<feature type="transmembrane region" description="Helical" evidence="1">
    <location>
        <begin position="20"/>
        <end position="38"/>
    </location>
</feature>
<reference evidence="2" key="1">
    <citation type="submission" date="2021-05" db="EMBL/GenBank/DDBJ databases">
        <title>Energy efficiency and biological interactions define the core microbiome of deep oligotrophic groundwater.</title>
        <authorList>
            <person name="Mehrshad M."/>
            <person name="Lopez-Fernandez M."/>
            <person name="Bell E."/>
            <person name="Bernier-Latmani R."/>
            <person name="Bertilsson S."/>
            <person name="Dopson M."/>
        </authorList>
    </citation>
    <scope>NUCLEOTIDE SEQUENCE</scope>
    <source>
        <strain evidence="2">Modern_marine.mb.64</strain>
    </source>
</reference>